<dbReference type="InterPro" id="IPR040079">
    <property type="entry name" value="Glutathione_S-Trfase"/>
</dbReference>
<dbReference type="GO" id="GO:0006749">
    <property type="term" value="P:glutathione metabolic process"/>
    <property type="evidence" value="ECO:0007669"/>
    <property type="project" value="TreeGrafter"/>
</dbReference>
<dbReference type="PROSITE" id="PS50405">
    <property type="entry name" value="GST_CTER"/>
    <property type="match status" value="1"/>
</dbReference>
<dbReference type="InterPro" id="IPR004046">
    <property type="entry name" value="GST_C"/>
</dbReference>
<evidence type="ECO:0000256" key="1">
    <source>
        <dbReference type="ARBA" id="ARBA00012452"/>
    </source>
</evidence>
<sequence length="205" mass="23391">MPTYKLTYFNAKARAETARFIFAVAGQEYEDNRLKREEWPELKKTMPFGQVPLLEIDGKPLAHSGAINRTLARRFKLYGDNESEAAEIDQVCECLVDLGLAMRNYFHEKDVARKENILKELLETEASKHFKFLLNLLEANYGGNGFYVGNRLSLADLDAATYLTDMVARVPGLKVTEPKLLAHVNRILETPALSQWLKKRPQTPF</sequence>
<dbReference type="PANTHER" id="PTHR11571">
    <property type="entry name" value="GLUTATHIONE S-TRANSFERASE"/>
    <property type="match status" value="1"/>
</dbReference>
<evidence type="ECO:0000259" key="5">
    <source>
        <dbReference type="PROSITE" id="PS50405"/>
    </source>
</evidence>
<evidence type="ECO:0000256" key="2">
    <source>
        <dbReference type="ARBA" id="ARBA00022679"/>
    </source>
</evidence>
<dbReference type="InterPro" id="IPR004045">
    <property type="entry name" value="Glutathione_S-Trfase_N"/>
</dbReference>
<dbReference type="PROSITE" id="PS50404">
    <property type="entry name" value="GST_NTER"/>
    <property type="match status" value="1"/>
</dbReference>
<dbReference type="Proteomes" id="UP000230750">
    <property type="component" value="Unassembled WGS sequence"/>
</dbReference>
<dbReference type="CDD" id="cd03039">
    <property type="entry name" value="GST_N_Sigma_like"/>
    <property type="match status" value="1"/>
</dbReference>
<dbReference type="PANTHER" id="PTHR11571:SF224">
    <property type="entry name" value="HEMATOPOIETIC PROSTAGLANDIN D SYNTHASE"/>
    <property type="match status" value="1"/>
</dbReference>
<dbReference type="SFLD" id="SFLDG01205">
    <property type="entry name" value="AMPS.1"/>
    <property type="match status" value="1"/>
</dbReference>
<feature type="domain" description="GST N-terminal" evidence="4">
    <location>
        <begin position="2"/>
        <end position="79"/>
    </location>
</feature>
<dbReference type="Pfam" id="PF02798">
    <property type="entry name" value="GST_N"/>
    <property type="match status" value="1"/>
</dbReference>
<dbReference type="OrthoDB" id="414243at2759"/>
<dbReference type="InterPro" id="IPR036282">
    <property type="entry name" value="Glutathione-S-Trfase_C_sf"/>
</dbReference>
<comment type="catalytic activity">
    <reaction evidence="3">
        <text>RX + glutathione = an S-substituted glutathione + a halide anion + H(+)</text>
        <dbReference type="Rhea" id="RHEA:16437"/>
        <dbReference type="ChEBI" id="CHEBI:15378"/>
        <dbReference type="ChEBI" id="CHEBI:16042"/>
        <dbReference type="ChEBI" id="CHEBI:17792"/>
        <dbReference type="ChEBI" id="CHEBI:57925"/>
        <dbReference type="ChEBI" id="CHEBI:90779"/>
        <dbReference type="EC" id="2.5.1.18"/>
    </reaction>
</comment>
<dbReference type="AlphaFoldDB" id="A0A2G8L7W0"/>
<dbReference type="Gene3D" id="3.40.30.10">
    <property type="entry name" value="Glutaredoxin"/>
    <property type="match status" value="1"/>
</dbReference>
<proteinExistence type="predicted"/>
<evidence type="ECO:0000259" key="4">
    <source>
        <dbReference type="PROSITE" id="PS50404"/>
    </source>
</evidence>
<gene>
    <name evidence="6" type="ORF">BSL78_06721</name>
</gene>
<feature type="domain" description="GST C-terminal" evidence="5">
    <location>
        <begin position="81"/>
        <end position="205"/>
    </location>
</feature>
<comment type="caution">
    <text evidence="6">The sequence shown here is derived from an EMBL/GenBank/DDBJ whole genome shotgun (WGS) entry which is preliminary data.</text>
</comment>
<evidence type="ECO:0000313" key="6">
    <source>
        <dbReference type="EMBL" id="PIK56347.1"/>
    </source>
</evidence>
<dbReference type="STRING" id="307972.A0A2G8L7W0"/>
<keyword evidence="7" id="KW-1185">Reference proteome</keyword>
<dbReference type="FunFam" id="1.20.1050.10:FF:000030">
    <property type="entry name" value="Glutathione S-transferase S1"/>
    <property type="match status" value="1"/>
</dbReference>
<dbReference type="Gene3D" id="1.20.1050.10">
    <property type="match status" value="1"/>
</dbReference>
<name>A0A2G8L7W0_STIJA</name>
<dbReference type="GO" id="GO:0004364">
    <property type="term" value="F:glutathione transferase activity"/>
    <property type="evidence" value="ECO:0007669"/>
    <property type="project" value="UniProtKB-EC"/>
</dbReference>
<dbReference type="SFLD" id="SFLDG00363">
    <property type="entry name" value="AMPS_(cytGST):_Alpha-__Mu-__Pi"/>
    <property type="match status" value="1"/>
</dbReference>
<dbReference type="SUPFAM" id="SSF47616">
    <property type="entry name" value="GST C-terminal domain-like"/>
    <property type="match status" value="1"/>
</dbReference>
<dbReference type="InterPro" id="IPR010987">
    <property type="entry name" value="Glutathione-S-Trfase_C-like"/>
</dbReference>
<dbReference type="EC" id="2.5.1.18" evidence="1"/>
<dbReference type="SFLD" id="SFLDS00019">
    <property type="entry name" value="Glutathione_Transferase_(cytos"/>
    <property type="match status" value="1"/>
</dbReference>
<accession>A0A2G8L7W0</accession>
<reference evidence="6 7" key="1">
    <citation type="journal article" date="2017" name="PLoS Biol.">
        <title>The sea cucumber genome provides insights into morphological evolution and visceral regeneration.</title>
        <authorList>
            <person name="Zhang X."/>
            <person name="Sun L."/>
            <person name="Yuan J."/>
            <person name="Sun Y."/>
            <person name="Gao Y."/>
            <person name="Zhang L."/>
            <person name="Li S."/>
            <person name="Dai H."/>
            <person name="Hamel J.F."/>
            <person name="Liu C."/>
            <person name="Yu Y."/>
            <person name="Liu S."/>
            <person name="Lin W."/>
            <person name="Guo K."/>
            <person name="Jin S."/>
            <person name="Xu P."/>
            <person name="Storey K.B."/>
            <person name="Huan P."/>
            <person name="Zhang T."/>
            <person name="Zhou Y."/>
            <person name="Zhang J."/>
            <person name="Lin C."/>
            <person name="Li X."/>
            <person name="Xing L."/>
            <person name="Huo D."/>
            <person name="Sun M."/>
            <person name="Wang L."/>
            <person name="Mercier A."/>
            <person name="Li F."/>
            <person name="Yang H."/>
            <person name="Xiang J."/>
        </authorList>
    </citation>
    <scope>NUCLEOTIDE SEQUENCE [LARGE SCALE GENOMIC DNA]</scope>
    <source>
        <strain evidence="6">Shaxun</strain>
        <tissue evidence="6">Muscle</tissue>
    </source>
</reference>
<keyword evidence="2 6" id="KW-0808">Transferase</keyword>
<evidence type="ECO:0000313" key="7">
    <source>
        <dbReference type="Proteomes" id="UP000230750"/>
    </source>
</evidence>
<dbReference type="InterPro" id="IPR036249">
    <property type="entry name" value="Thioredoxin-like_sf"/>
</dbReference>
<dbReference type="CDD" id="cd03192">
    <property type="entry name" value="GST_C_Sigma_like"/>
    <property type="match status" value="1"/>
</dbReference>
<dbReference type="SUPFAM" id="SSF52833">
    <property type="entry name" value="Thioredoxin-like"/>
    <property type="match status" value="1"/>
</dbReference>
<dbReference type="EMBL" id="MRZV01000178">
    <property type="protein sequence ID" value="PIK56347.1"/>
    <property type="molecule type" value="Genomic_DNA"/>
</dbReference>
<organism evidence="6 7">
    <name type="scientific">Stichopus japonicus</name>
    <name type="common">Sea cucumber</name>
    <dbReference type="NCBI Taxonomy" id="307972"/>
    <lineage>
        <taxon>Eukaryota</taxon>
        <taxon>Metazoa</taxon>
        <taxon>Echinodermata</taxon>
        <taxon>Eleutherozoa</taxon>
        <taxon>Echinozoa</taxon>
        <taxon>Holothuroidea</taxon>
        <taxon>Aspidochirotacea</taxon>
        <taxon>Aspidochirotida</taxon>
        <taxon>Stichopodidae</taxon>
        <taxon>Apostichopus</taxon>
    </lineage>
</organism>
<dbReference type="FunFam" id="3.40.30.10:FF:000035">
    <property type="entry name" value="hematopoietic prostaglandin D synthase"/>
    <property type="match status" value="1"/>
</dbReference>
<evidence type="ECO:0000256" key="3">
    <source>
        <dbReference type="ARBA" id="ARBA00047960"/>
    </source>
</evidence>
<dbReference type="InterPro" id="IPR050213">
    <property type="entry name" value="GST_superfamily"/>
</dbReference>
<dbReference type="Pfam" id="PF14497">
    <property type="entry name" value="GST_C_3"/>
    <property type="match status" value="1"/>
</dbReference>
<protein>
    <recommendedName>
        <fullName evidence="1">glutathione transferase</fullName>
        <ecNumber evidence="1">2.5.1.18</ecNumber>
    </recommendedName>
</protein>